<organism evidence="15 16">
    <name type="scientific">Campylobacter majalis</name>
    <dbReference type="NCBI Taxonomy" id="2790656"/>
    <lineage>
        <taxon>Bacteria</taxon>
        <taxon>Pseudomonadati</taxon>
        <taxon>Campylobacterota</taxon>
        <taxon>Epsilonproteobacteria</taxon>
        <taxon>Campylobacterales</taxon>
        <taxon>Campylobacteraceae</taxon>
        <taxon>Campylobacter</taxon>
    </lineage>
</organism>
<dbReference type="PANTHER" id="PTHR11088">
    <property type="entry name" value="TRNA DIMETHYLALLYLTRANSFERASE"/>
    <property type="match status" value="1"/>
</dbReference>
<sequence length="291" mass="32934">MFKQIAIIGTTASGKTDLAIQVALKTNAVILSLDSLCIYKEINIASAKPTSDEMRGVRHFGVDVISINDDFSAGKFFELYNEAKMHALNANCALIITGGSGFYLKAMLNGLSPDVPKCQDVPSNDEIFAMVCKIDPDFSQKFSQNDTYRLEKWYQIYSHTNQIPSLWLKQNTAKPIIDEIEIFEICWDVSKIRDRIAKRTQNMIKSGLIDEAKFLFSNFNNDLKPLKSIGLKECKEFLDEKISINELQTLITTHTAQLAKRQRTFNRSAFLNKKSANIDEIYKLSLEALKP</sequence>
<comment type="function">
    <text evidence="2 11 13">Catalyzes the transfer of a dimethylallyl group onto the adenine at position 37 in tRNAs that read codons beginning with uridine, leading to the formation of N6-(dimethylallyl)adenosine (i(6)A).</text>
</comment>
<keyword evidence="9 11" id="KW-0460">Magnesium</keyword>
<keyword evidence="6 11" id="KW-0819">tRNA processing</keyword>
<keyword evidence="16" id="KW-1185">Reference proteome</keyword>
<evidence type="ECO:0000256" key="6">
    <source>
        <dbReference type="ARBA" id="ARBA00022694"/>
    </source>
</evidence>
<keyword evidence="5 11" id="KW-0808">Transferase</keyword>
<feature type="region of interest" description="Interaction with substrate tRNA" evidence="11">
    <location>
        <begin position="34"/>
        <end position="37"/>
    </location>
</feature>
<evidence type="ECO:0000256" key="12">
    <source>
        <dbReference type="RuleBase" id="RU003783"/>
    </source>
</evidence>
<evidence type="ECO:0000256" key="3">
    <source>
        <dbReference type="ARBA" id="ARBA00005842"/>
    </source>
</evidence>
<protein>
    <recommendedName>
        <fullName evidence="11">tRNA dimethylallyltransferase</fullName>
        <ecNumber evidence="11">2.5.1.75</ecNumber>
    </recommendedName>
    <alternativeName>
        <fullName evidence="11">Dimethylallyl diphosphate:tRNA dimethylallyltransferase</fullName>
        <shortName evidence="11">DMAPP:tRNA dimethylallyltransferase</shortName>
        <shortName evidence="11">DMATase</shortName>
    </alternativeName>
    <alternativeName>
        <fullName evidence="11">Isopentenyl-diphosphate:tRNA isopentenyltransferase</fullName>
        <shortName evidence="11">IPP transferase</shortName>
        <shortName evidence="11">IPPT</shortName>
        <shortName evidence="11">IPTase</shortName>
    </alternativeName>
</protein>
<feature type="site" description="Interaction with substrate tRNA" evidence="11">
    <location>
        <position position="100"/>
    </location>
</feature>
<evidence type="ECO:0000313" key="16">
    <source>
        <dbReference type="Proteomes" id="UP000789803"/>
    </source>
</evidence>
<comment type="subunit">
    <text evidence="4 11">Monomer.</text>
</comment>
<name>A0ABN7KB88_9BACT</name>
<dbReference type="InterPro" id="IPR039657">
    <property type="entry name" value="Dimethylallyltransferase"/>
</dbReference>
<dbReference type="EMBL" id="CAJHOF010000019">
    <property type="protein sequence ID" value="CAD7289647.1"/>
    <property type="molecule type" value="Genomic_DNA"/>
</dbReference>
<keyword evidence="7 11" id="KW-0547">Nucleotide-binding</keyword>
<dbReference type="RefSeq" id="WP_229933495.1">
    <property type="nucleotide sequence ID" value="NZ_CAJHOF010000019.1"/>
</dbReference>
<evidence type="ECO:0000256" key="11">
    <source>
        <dbReference type="HAMAP-Rule" id="MF_00185"/>
    </source>
</evidence>
<dbReference type="Gene3D" id="3.40.50.300">
    <property type="entry name" value="P-loop containing nucleotide triphosphate hydrolases"/>
    <property type="match status" value="1"/>
</dbReference>
<proteinExistence type="inferred from homology"/>
<evidence type="ECO:0000256" key="7">
    <source>
        <dbReference type="ARBA" id="ARBA00022741"/>
    </source>
</evidence>
<comment type="caution">
    <text evidence="11">Lacks conserved residue(s) required for the propagation of feature annotation.</text>
</comment>
<dbReference type="InterPro" id="IPR027417">
    <property type="entry name" value="P-loop_NTPase"/>
</dbReference>
<evidence type="ECO:0000256" key="5">
    <source>
        <dbReference type="ARBA" id="ARBA00022679"/>
    </source>
</evidence>
<reference evidence="15 16" key="1">
    <citation type="submission" date="2020-11" db="EMBL/GenBank/DDBJ databases">
        <authorList>
            <person name="Peeters C."/>
        </authorList>
    </citation>
    <scope>NUCLEOTIDE SEQUENCE [LARGE SCALE GENOMIC DNA]</scope>
    <source>
        <strain evidence="15 16">LMG 7974</strain>
    </source>
</reference>
<evidence type="ECO:0000256" key="14">
    <source>
        <dbReference type="RuleBase" id="RU003785"/>
    </source>
</evidence>
<comment type="catalytic activity">
    <reaction evidence="10 11 12">
        <text>adenosine(37) in tRNA + dimethylallyl diphosphate = N(6)-dimethylallyladenosine(37) in tRNA + diphosphate</text>
        <dbReference type="Rhea" id="RHEA:26482"/>
        <dbReference type="Rhea" id="RHEA-COMP:10162"/>
        <dbReference type="Rhea" id="RHEA-COMP:10375"/>
        <dbReference type="ChEBI" id="CHEBI:33019"/>
        <dbReference type="ChEBI" id="CHEBI:57623"/>
        <dbReference type="ChEBI" id="CHEBI:74411"/>
        <dbReference type="ChEBI" id="CHEBI:74415"/>
        <dbReference type="EC" id="2.5.1.75"/>
    </reaction>
</comment>
<comment type="caution">
    <text evidence="15">The sequence shown here is derived from an EMBL/GenBank/DDBJ whole genome shotgun (WGS) entry which is preliminary data.</text>
</comment>
<dbReference type="Proteomes" id="UP000789803">
    <property type="component" value="Unassembled WGS sequence"/>
</dbReference>
<evidence type="ECO:0000256" key="2">
    <source>
        <dbReference type="ARBA" id="ARBA00003213"/>
    </source>
</evidence>
<gene>
    <name evidence="11 15" type="primary">miaA</name>
    <name evidence="15" type="ORF">LMG7974_01724</name>
</gene>
<dbReference type="HAMAP" id="MF_00185">
    <property type="entry name" value="IPP_trans"/>
    <property type="match status" value="1"/>
</dbReference>
<comment type="cofactor">
    <cofactor evidence="1 11">
        <name>Mg(2+)</name>
        <dbReference type="ChEBI" id="CHEBI:18420"/>
    </cofactor>
</comment>
<dbReference type="PANTHER" id="PTHR11088:SF60">
    <property type="entry name" value="TRNA DIMETHYLALLYLTRANSFERASE"/>
    <property type="match status" value="1"/>
</dbReference>
<evidence type="ECO:0000256" key="13">
    <source>
        <dbReference type="RuleBase" id="RU003784"/>
    </source>
</evidence>
<dbReference type="SUPFAM" id="SSF52540">
    <property type="entry name" value="P-loop containing nucleoside triphosphate hydrolases"/>
    <property type="match status" value="1"/>
</dbReference>
<evidence type="ECO:0000256" key="1">
    <source>
        <dbReference type="ARBA" id="ARBA00001946"/>
    </source>
</evidence>
<accession>A0ABN7KB88</accession>
<evidence type="ECO:0000313" key="15">
    <source>
        <dbReference type="EMBL" id="CAD7289647.1"/>
    </source>
</evidence>
<evidence type="ECO:0000256" key="4">
    <source>
        <dbReference type="ARBA" id="ARBA00011245"/>
    </source>
</evidence>
<dbReference type="EC" id="2.5.1.75" evidence="11"/>
<evidence type="ECO:0000256" key="8">
    <source>
        <dbReference type="ARBA" id="ARBA00022840"/>
    </source>
</evidence>
<comment type="similarity">
    <text evidence="3 11 14">Belongs to the IPP transferase family.</text>
</comment>
<feature type="binding site" evidence="11">
    <location>
        <begin position="9"/>
        <end position="16"/>
    </location>
    <ligand>
        <name>ATP</name>
        <dbReference type="ChEBI" id="CHEBI:30616"/>
    </ligand>
</feature>
<dbReference type="NCBIfam" id="TIGR00174">
    <property type="entry name" value="miaA"/>
    <property type="match status" value="1"/>
</dbReference>
<evidence type="ECO:0000256" key="9">
    <source>
        <dbReference type="ARBA" id="ARBA00022842"/>
    </source>
</evidence>
<dbReference type="InterPro" id="IPR018022">
    <property type="entry name" value="IPT"/>
</dbReference>
<evidence type="ECO:0000256" key="10">
    <source>
        <dbReference type="ARBA" id="ARBA00049563"/>
    </source>
</evidence>
<dbReference type="Pfam" id="PF01715">
    <property type="entry name" value="IPPT"/>
    <property type="match status" value="1"/>
</dbReference>
<dbReference type="Gene3D" id="1.10.20.140">
    <property type="match status" value="1"/>
</dbReference>
<keyword evidence="8 11" id="KW-0067">ATP-binding</keyword>
<dbReference type="GO" id="GO:0052381">
    <property type="term" value="F:tRNA dimethylallyltransferase activity"/>
    <property type="evidence" value="ECO:0007669"/>
    <property type="project" value="UniProtKB-EC"/>
</dbReference>
<feature type="binding site" evidence="11">
    <location>
        <begin position="11"/>
        <end position="16"/>
    </location>
    <ligand>
        <name>substrate</name>
    </ligand>
</feature>